<dbReference type="Proteomes" id="UP000297527">
    <property type="component" value="Unassembled WGS sequence"/>
</dbReference>
<dbReference type="AlphaFoldDB" id="A0A4Z1H595"/>
<name>A0A4Z1H595_9HELO</name>
<dbReference type="OrthoDB" id="4499271at2759"/>
<gene>
    <name evidence="2" type="ORF">BCON_1072g00020</name>
</gene>
<feature type="region of interest" description="Disordered" evidence="1">
    <location>
        <begin position="45"/>
        <end position="67"/>
    </location>
</feature>
<dbReference type="EMBL" id="PQXN01001070">
    <property type="protein sequence ID" value="TGO43689.1"/>
    <property type="molecule type" value="Genomic_DNA"/>
</dbReference>
<protein>
    <submittedName>
        <fullName evidence="2">Uncharacterized protein</fullName>
    </submittedName>
</protein>
<sequence>MPKPISRSLKRTSLALSPVIARNHIPLRCVPAKAKVLSVPQTRQKSFSSIPKRDMSSSSTKVNNVLKDKPFEPNTMMEIVDLLNSADIPSILWGNSMLDIYGVPTIDLDMSFLVERKLIEKARELLILAGLVECKSRACHDRAPDATSPKTLPNGHVHFHFGGGTKEHPGPTIQLHIRDERIWTLPFKDDNISYTDDSIIMASDNHLRPPNWGTPAANNPKYGRCRHYDGSPVRILTPECYADALVLLMVRDRNTMAVIRWATQINYLMHYKLFNPKKVRSATKNFMTFRPQVSSVDNLKEATSALKDTAEKGKLFAKWAK</sequence>
<accession>A0A4Z1H595</accession>
<proteinExistence type="predicted"/>
<organism evidence="2 3">
    <name type="scientific">Botryotinia convoluta</name>
    <dbReference type="NCBI Taxonomy" id="54673"/>
    <lineage>
        <taxon>Eukaryota</taxon>
        <taxon>Fungi</taxon>
        <taxon>Dikarya</taxon>
        <taxon>Ascomycota</taxon>
        <taxon>Pezizomycotina</taxon>
        <taxon>Leotiomycetes</taxon>
        <taxon>Helotiales</taxon>
        <taxon>Sclerotiniaceae</taxon>
        <taxon>Botryotinia</taxon>
    </lineage>
</organism>
<comment type="caution">
    <text evidence="2">The sequence shown here is derived from an EMBL/GenBank/DDBJ whole genome shotgun (WGS) entry which is preliminary data.</text>
</comment>
<keyword evidence="3" id="KW-1185">Reference proteome</keyword>
<reference evidence="2 3" key="1">
    <citation type="submission" date="2017-12" db="EMBL/GenBank/DDBJ databases">
        <title>Comparative genomics of Botrytis spp.</title>
        <authorList>
            <person name="Valero-Jimenez C.A."/>
            <person name="Tapia P."/>
            <person name="Veloso J."/>
            <person name="Silva-Moreno E."/>
            <person name="Staats M."/>
            <person name="Valdes J.H."/>
            <person name="Van Kan J.A.L."/>
        </authorList>
    </citation>
    <scope>NUCLEOTIDE SEQUENCE [LARGE SCALE GENOMIC DNA]</scope>
    <source>
        <strain evidence="2 3">MUCL11595</strain>
    </source>
</reference>
<evidence type="ECO:0000313" key="2">
    <source>
        <dbReference type="EMBL" id="TGO43689.1"/>
    </source>
</evidence>
<evidence type="ECO:0000313" key="3">
    <source>
        <dbReference type="Proteomes" id="UP000297527"/>
    </source>
</evidence>
<evidence type="ECO:0000256" key="1">
    <source>
        <dbReference type="SAM" id="MobiDB-lite"/>
    </source>
</evidence>